<dbReference type="Proteomes" id="UP001642464">
    <property type="component" value="Unassembled WGS sequence"/>
</dbReference>
<dbReference type="EMBL" id="CAXAMM010021147">
    <property type="protein sequence ID" value="CAK9049417.1"/>
    <property type="molecule type" value="Genomic_DNA"/>
</dbReference>
<evidence type="ECO:0000313" key="3">
    <source>
        <dbReference type="Proteomes" id="UP001642464"/>
    </source>
</evidence>
<feature type="region of interest" description="Disordered" evidence="1">
    <location>
        <begin position="37"/>
        <end position="127"/>
    </location>
</feature>
<sequence length="127" mass="13598">VFGPPRGNGSLGYDLIYVEYDGPFTYGIHDACYASWFGHPPPPGMTVGAPMPSEGSNDSWSRATAPGPEKTARKPASGGQPDPPPSEPEEPGDEASSTATSEIKSMLRRRMKQEENYRPKSSLGSVK</sequence>
<proteinExistence type="predicted"/>
<organism evidence="2 3">
    <name type="scientific">Durusdinium trenchii</name>
    <dbReference type="NCBI Taxonomy" id="1381693"/>
    <lineage>
        <taxon>Eukaryota</taxon>
        <taxon>Sar</taxon>
        <taxon>Alveolata</taxon>
        <taxon>Dinophyceae</taxon>
        <taxon>Suessiales</taxon>
        <taxon>Symbiodiniaceae</taxon>
        <taxon>Durusdinium</taxon>
    </lineage>
</organism>
<gene>
    <name evidence="2" type="ORF">SCF082_LOCUS27395</name>
</gene>
<accession>A0ABP0MF59</accession>
<name>A0ABP0MF59_9DINO</name>
<protein>
    <submittedName>
        <fullName evidence="2">Uncharacterized protein</fullName>
    </submittedName>
</protein>
<feature type="non-terminal residue" evidence="2">
    <location>
        <position position="127"/>
    </location>
</feature>
<evidence type="ECO:0000256" key="1">
    <source>
        <dbReference type="SAM" id="MobiDB-lite"/>
    </source>
</evidence>
<keyword evidence="3" id="KW-1185">Reference proteome</keyword>
<evidence type="ECO:0000313" key="2">
    <source>
        <dbReference type="EMBL" id="CAK9049417.1"/>
    </source>
</evidence>
<feature type="non-terminal residue" evidence="2">
    <location>
        <position position="1"/>
    </location>
</feature>
<reference evidence="2 3" key="1">
    <citation type="submission" date="2024-02" db="EMBL/GenBank/DDBJ databases">
        <authorList>
            <person name="Chen Y."/>
            <person name="Shah S."/>
            <person name="Dougan E. K."/>
            <person name="Thang M."/>
            <person name="Chan C."/>
        </authorList>
    </citation>
    <scope>NUCLEOTIDE SEQUENCE [LARGE SCALE GENOMIC DNA]</scope>
</reference>
<comment type="caution">
    <text evidence="2">The sequence shown here is derived from an EMBL/GenBank/DDBJ whole genome shotgun (WGS) entry which is preliminary data.</text>
</comment>